<evidence type="ECO:0000256" key="1">
    <source>
        <dbReference type="SAM" id="SignalP"/>
    </source>
</evidence>
<organism evidence="2 3">
    <name type="scientific">Granulicella pectinivorans</name>
    <dbReference type="NCBI Taxonomy" id="474950"/>
    <lineage>
        <taxon>Bacteria</taxon>
        <taxon>Pseudomonadati</taxon>
        <taxon>Acidobacteriota</taxon>
        <taxon>Terriglobia</taxon>
        <taxon>Terriglobales</taxon>
        <taxon>Acidobacteriaceae</taxon>
        <taxon>Granulicella</taxon>
    </lineage>
</organism>
<proteinExistence type="predicted"/>
<dbReference type="AlphaFoldDB" id="A0A1I6L6Y1"/>
<feature type="signal peptide" evidence="1">
    <location>
        <begin position="1"/>
        <end position="22"/>
    </location>
</feature>
<gene>
    <name evidence="2" type="ORF">SAMN05421771_0350</name>
</gene>
<dbReference type="PANTHER" id="PTHR28106:SF1">
    <property type="entry name" value="MITOCHONDRIAL ATPASE COMPLEX SUBUNIT ATP10"/>
    <property type="match status" value="1"/>
</dbReference>
<dbReference type="Proteomes" id="UP000199024">
    <property type="component" value="Unassembled WGS sequence"/>
</dbReference>
<feature type="chain" id="PRO_5011453859" evidence="1">
    <location>
        <begin position="23"/>
        <end position="169"/>
    </location>
</feature>
<sequence>MFRTLTHLVCAASLLSAFALPAQSIPAVHTEALAGNQVNLPDDLHGHTAILVIGFSRGSQDEVAAWGKRLAADYNGSPTVQYYELAMLASVPRPLRGFVTRSMKKSVPERAHAHFLPIITGEDAWRALARYKGGDSAYLLVVDSTGTVRWQTQGPATDGTAQELRRHLP</sequence>
<keyword evidence="3" id="KW-1185">Reference proteome</keyword>
<dbReference type="EMBL" id="FOZL01000001">
    <property type="protein sequence ID" value="SFR99184.1"/>
    <property type="molecule type" value="Genomic_DNA"/>
</dbReference>
<reference evidence="2 3" key="1">
    <citation type="submission" date="2016-10" db="EMBL/GenBank/DDBJ databases">
        <authorList>
            <person name="de Groot N.N."/>
        </authorList>
    </citation>
    <scope>NUCLEOTIDE SEQUENCE [LARGE SCALE GENOMIC DNA]</scope>
    <source>
        <strain evidence="2 3">DSM 21001</strain>
    </source>
</reference>
<name>A0A1I6L6Y1_9BACT</name>
<dbReference type="Pfam" id="PF05176">
    <property type="entry name" value="ATP-synt_10"/>
    <property type="match status" value="1"/>
</dbReference>
<evidence type="ECO:0000313" key="3">
    <source>
        <dbReference type="Proteomes" id="UP000199024"/>
    </source>
</evidence>
<dbReference type="STRING" id="474950.SAMN05421771_0350"/>
<keyword evidence="1" id="KW-0732">Signal</keyword>
<accession>A0A1I6L6Y1</accession>
<dbReference type="PANTHER" id="PTHR28106">
    <property type="entry name" value="MITOCHONDRIAL ATPASE COMPLEX SUBUNIT ATP10"/>
    <property type="match status" value="1"/>
</dbReference>
<protein>
    <submittedName>
        <fullName evidence="2">ATP10 protein</fullName>
    </submittedName>
</protein>
<dbReference type="RefSeq" id="WP_089836043.1">
    <property type="nucleotide sequence ID" value="NZ_FOZL01000001.1"/>
</dbReference>
<evidence type="ECO:0000313" key="2">
    <source>
        <dbReference type="EMBL" id="SFR99184.1"/>
    </source>
</evidence>
<dbReference type="InterPro" id="IPR007849">
    <property type="entry name" value="ATP10"/>
</dbReference>